<dbReference type="InterPro" id="IPR036188">
    <property type="entry name" value="FAD/NAD-bd_sf"/>
</dbReference>
<dbReference type="SUPFAM" id="SSF51905">
    <property type="entry name" value="FAD/NAD(P)-binding domain"/>
    <property type="match status" value="1"/>
</dbReference>
<evidence type="ECO:0000256" key="4">
    <source>
        <dbReference type="ARBA" id="ARBA00023002"/>
    </source>
</evidence>
<reference evidence="7" key="1">
    <citation type="submission" date="2024-06" db="EMBL/GenBank/DDBJ databases">
        <title>Multi-omics analyses provide insights into the biosynthesis of the anticancer antibiotic pleurotin in Hohenbuehelia grisea.</title>
        <authorList>
            <person name="Weaver J.A."/>
            <person name="Alberti F."/>
        </authorList>
    </citation>
    <scope>NUCLEOTIDE SEQUENCE [LARGE SCALE GENOMIC DNA]</scope>
    <source>
        <strain evidence="7">T-177</strain>
    </source>
</reference>
<evidence type="ECO:0000313" key="6">
    <source>
        <dbReference type="EMBL" id="KAL0947922.1"/>
    </source>
</evidence>
<feature type="domain" description="FAD/NAD(P)-binding" evidence="5">
    <location>
        <begin position="11"/>
        <end position="300"/>
    </location>
</feature>
<organism evidence="6 7">
    <name type="scientific">Hohenbuehelia grisea</name>
    <dbReference type="NCBI Taxonomy" id="104357"/>
    <lineage>
        <taxon>Eukaryota</taxon>
        <taxon>Fungi</taxon>
        <taxon>Dikarya</taxon>
        <taxon>Basidiomycota</taxon>
        <taxon>Agaricomycotina</taxon>
        <taxon>Agaricomycetes</taxon>
        <taxon>Agaricomycetidae</taxon>
        <taxon>Agaricales</taxon>
        <taxon>Pleurotineae</taxon>
        <taxon>Pleurotaceae</taxon>
        <taxon>Hohenbuehelia</taxon>
    </lineage>
</organism>
<protein>
    <recommendedName>
        <fullName evidence="5">FAD/NAD(P)-binding domain-containing protein</fullName>
    </recommendedName>
</protein>
<sequence>MSDKASSSRKTVVVVGGGSAGVNAARALSQSLDRSRYNLILINPRPYRIALPAALRMVVTDEPKLEDTALITYENLFHNGNGTFKQGSVESISQKPGSERGVLTLKGGEEIGYDALALAPGSLWEGPIDFPDDDKEVRRYISHHRAKFSKAKSIILAGGGAVGVELAGEIKDAWPEKQVTIVHNARLLLNDAYPDKFRTEVAKIMQTRGVNVITGDHVESIPAEPIEKVVTRAGKPLIADLVLGTRGPKPNTGFVRTLGSETLTARGFVKVKPTLQLQQFPNIFAAGDVIDWDEQKQAAKSSGHGKLVAQNIASYFERRPLKEYKSGAEMIALTNGKAGGMTYFNVMWGLMLGAWFTSAVKSKTLLVPMFRKESGLV</sequence>
<dbReference type="PRINTS" id="PR00411">
    <property type="entry name" value="PNDRDTASEI"/>
</dbReference>
<keyword evidence="2" id="KW-0285">Flavoprotein</keyword>
<dbReference type="Proteomes" id="UP001556367">
    <property type="component" value="Unassembled WGS sequence"/>
</dbReference>
<comment type="caution">
    <text evidence="6">The sequence shown here is derived from an EMBL/GenBank/DDBJ whole genome shotgun (WGS) entry which is preliminary data.</text>
</comment>
<dbReference type="Gene3D" id="3.50.50.100">
    <property type="match status" value="1"/>
</dbReference>
<dbReference type="PANTHER" id="PTHR43735:SF3">
    <property type="entry name" value="FERROPTOSIS SUPPRESSOR PROTEIN 1"/>
    <property type="match status" value="1"/>
</dbReference>
<proteinExistence type="inferred from homology"/>
<name>A0ABR3IX68_9AGAR</name>
<dbReference type="Pfam" id="PF07992">
    <property type="entry name" value="Pyr_redox_2"/>
    <property type="match status" value="1"/>
</dbReference>
<dbReference type="PANTHER" id="PTHR43735">
    <property type="entry name" value="APOPTOSIS-INDUCING FACTOR 1"/>
    <property type="match status" value="1"/>
</dbReference>
<comment type="similarity">
    <text evidence="1">Belongs to the FAD-dependent oxidoreductase family.</text>
</comment>
<dbReference type="PRINTS" id="PR00368">
    <property type="entry name" value="FADPNR"/>
</dbReference>
<evidence type="ECO:0000256" key="1">
    <source>
        <dbReference type="ARBA" id="ARBA00006442"/>
    </source>
</evidence>
<evidence type="ECO:0000313" key="7">
    <source>
        <dbReference type="Proteomes" id="UP001556367"/>
    </source>
</evidence>
<keyword evidence="7" id="KW-1185">Reference proteome</keyword>
<evidence type="ECO:0000256" key="3">
    <source>
        <dbReference type="ARBA" id="ARBA00022827"/>
    </source>
</evidence>
<keyword evidence="3" id="KW-0274">FAD</keyword>
<evidence type="ECO:0000259" key="5">
    <source>
        <dbReference type="Pfam" id="PF07992"/>
    </source>
</evidence>
<dbReference type="InterPro" id="IPR023753">
    <property type="entry name" value="FAD/NAD-binding_dom"/>
</dbReference>
<dbReference type="EMBL" id="JASNQZ010000014">
    <property type="protein sequence ID" value="KAL0947922.1"/>
    <property type="molecule type" value="Genomic_DNA"/>
</dbReference>
<accession>A0ABR3IX68</accession>
<evidence type="ECO:0000256" key="2">
    <source>
        <dbReference type="ARBA" id="ARBA00022630"/>
    </source>
</evidence>
<gene>
    <name evidence="6" type="ORF">HGRIS_010554</name>
</gene>
<keyword evidence="4" id="KW-0560">Oxidoreductase</keyword>